<proteinExistence type="predicted"/>
<dbReference type="Gene3D" id="3.30.300.30">
    <property type="match status" value="1"/>
</dbReference>
<dbReference type="InterPro" id="IPR020845">
    <property type="entry name" value="AMP-binding_CS"/>
</dbReference>
<dbReference type="SUPFAM" id="SSF56801">
    <property type="entry name" value="Acetyl-CoA synthetase-like"/>
    <property type="match status" value="1"/>
</dbReference>
<dbReference type="GO" id="GO:0016405">
    <property type="term" value="F:CoA-ligase activity"/>
    <property type="evidence" value="ECO:0007669"/>
    <property type="project" value="TreeGrafter"/>
</dbReference>
<reference evidence="3 4" key="1">
    <citation type="journal article" date="2011" name="J. Gen. Appl. Microbiol.">
        <title>Draft genome sequencing of the enigmatic yeast Saitoella complicata.</title>
        <authorList>
            <person name="Nishida H."/>
            <person name="Hamamoto M."/>
            <person name="Sugiyama J."/>
        </authorList>
    </citation>
    <scope>NUCLEOTIDE SEQUENCE [LARGE SCALE GENOMIC DNA]</scope>
    <source>
        <strain evidence="3 4">NRRL Y-17804</strain>
    </source>
</reference>
<dbReference type="OMA" id="RVAAYKY"/>
<name>A0A0E9NS28_SAICN</name>
<dbReference type="Proteomes" id="UP000033140">
    <property type="component" value="Unassembled WGS sequence"/>
</dbReference>
<gene>
    <name evidence="3" type="ORF">G7K_6321-t1</name>
</gene>
<accession>A0A0E9NS28</accession>
<dbReference type="InterPro" id="IPR000873">
    <property type="entry name" value="AMP-dep_synth/lig_dom"/>
</dbReference>
<feature type="domain" description="AMP-binding enzyme C-terminal" evidence="2">
    <location>
        <begin position="460"/>
        <end position="542"/>
    </location>
</feature>
<dbReference type="InterPro" id="IPR025110">
    <property type="entry name" value="AMP-bd_C"/>
</dbReference>
<dbReference type="PROSITE" id="PS00455">
    <property type="entry name" value="AMP_BINDING"/>
    <property type="match status" value="1"/>
</dbReference>
<dbReference type="PANTHER" id="PTHR24096:SF422">
    <property type="entry name" value="BCDNA.GH02901"/>
    <property type="match status" value="1"/>
</dbReference>
<dbReference type="RefSeq" id="XP_019025398.1">
    <property type="nucleotide sequence ID" value="XM_019171719.1"/>
</dbReference>
<dbReference type="Gene3D" id="3.40.50.12780">
    <property type="entry name" value="N-terminal domain of ligase-like"/>
    <property type="match status" value="1"/>
</dbReference>
<dbReference type="OrthoDB" id="6509636at2759"/>
<dbReference type="AlphaFoldDB" id="A0A0E9NS28"/>
<reference evidence="3 4" key="3">
    <citation type="journal article" date="2015" name="Genome Announc.">
        <title>Draft Genome Sequence of the Archiascomycetous Yeast Saitoella complicata.</title>
        <authorList>
            <person name="Yamauchi K."/>
            <person name="Kondo S."/>
            <person name="Hamamoto M."/>
            <person name="Takahashi Y."/>
            <person name="Ogura Y."/>
            <person name="Hayashi T."/>
            <person name="Nishida H."/>
        </authorList>
    </citation>
    <scope>NUCLEOTIDE SEQUENCE [LARGE SCALE GENOMIC DNA]</scope>
    <source>
        <strain evidence="3 4">NRRL Y-17804</strain>
    </source>
</reference>
<evidence type="ECO:0000259" key="1">
    <source>
        <dbReference type="Pfam" id="PF00501"/>
    </source>
</evidence>
<evidence type="ECO:0000259" key="2">
    <source>
        <dbReference type="Pfam" id="PF13193"/>
    </source>
</evidence>
<evidence type="ECO:0008006" key="5">
    <source>
        <dbReference type="Google" id="ProtNLM"/>
    </source>
</evidence>
<reference evidence="3 4" key="2">
    <citation type="journal article" date="2014" name="J. Gen. Appl. Microbiol.">
        <title>The early diverging ascomycetous budding yeast Saitoella complicata has three histone deacetylases belonging to the Clr6, Hos2, and Rpd3 lineages.</title>
        <authorList>
            <person name="Nishida H."/>
            <person name="Matsumoto T."/>
            <person name="Kondo S."/>
            <person name="Hamamoto M."/>
            <person name="Yoshikawa H."/>
        </authorList>
    </citation>
    <scope>NUCLEOTIDE SEQUENCE [LARGE SCALE GENOMIC DNA]</scope>
    <source>
        <strain evidence="3 4">NRRL Y-17804</strain>
    </source>
</reference>
<dbReference type="InterPro" id="IPR042099">
    <property type="entry name" value="ANL_N_sf"/>
</dbReference>
<evidence type="ECO:0000313" key="3">
    <source>
        <dbReference type="EMBL" id="GAO52240.1"/>
    </source>
</evidence>
<protein>
    <recommendedName>
        <fullName evidence="5">AMP-dependent synthetase/ligase domain-containing protein</fullName>
    </recommendedName>
</protein>
<dbReference type="Pfam" id="PF13193">
    <property type="entry name" value="AMP-binding_C"/>
    <property type="match status" value="1"/>
</dbReference>
<feature type="domain" description="AMP-dependent synthetase/ligase" evidence="1">
    <location>
        <begin position="42"/>
        <end position="409"/>
    </location>
</feature>
<organism evidence="3 4">
    <name type="scientific">Saitoella complicata (strain BCRC 22490 / CBS 7301 / JCM 7358 / NBRC 10748 / NRRL Y-17804)</name>
    <dbReference type="NCBI Taxonomy" id="698492"/>
    <lineage>
        <taxon>Eukaryota</taxon>
        <taxon>Fungi</taxon>
        <taxon>Dikarya</taxon>
        <taxon>Ascomycota</taxon>
        <taxon>Taphrinomycotina</taxon>
        <taxon>Taphrinomycotina incertae sedis</taxon>
        <taxon>Saitoella</taxon>
    </lineage>
</organism>
<comment type="caution">
    <text evidence="3">The sequence shown here is derived from an EMBL/GenBank/DDBJ whole genome shotgun (WGS) entry which is preliminary data.</text>
</comment>
<dbReference type="InterPro" id="IPR045851">
    <property type="entry name" value="AMP-bd_C_sf"/>
</dbReference>
<evidence type="ECO:0000313" key="4">
    <source>
        <dbReference type="Proteomes" id="UP000033140"/>
    </source>
</evidence>
<dbReference type="Pfam" id="PF00501">
    <property type="entry name" value="AMP-binding"/>
    <property type="match status" value="1"/>
</dbReference>
<keyword evidence="4" id="KW-1185">Reference proteome</keyword>
<dbReference type="EMBL" id="BACD03000063">
    <property type="protein sequence ID" value="GAO52240.1"/>
    <property type="molecule type" value="Genomic_DNA"/>
</dbReference>
<dbReference type="CDD" id="cd05911">
    <property type="entry name" value="Firefly_Luc_like"/>
    <property type="match status" value="1"/>
</dbReference>
<dbReference type="STRING" id="698492.A0A0E9NS28"/>
<dbReference type="PANTHER" id="PTHR24096">
    <property type="entry name" value="LONG-CHAIN-FATTY-ACID--COA LIGASE"/>
    <property type="match status" value="1"/>
</dbReference>
<sequence>MPVFDSPYTIPDGVPRDVSIWHYLFDPTHPSYCHRPTHSTSTTSFIDGTTGESLTYDQVRSHCETVSTVLATDYGMGRGDVACLFGRNTLWYPIALWSTLRVGGVISGASPAYTVGEMTYALKTAGAKFIFTTPESLPVALEAASAAGVAKDHIFLLEGSGEGTSHLTVEGLIKKGEGRKIVGPWTIPKNSSNDKELGFLSFSSGTTGLPKGVMISHGNVIGQSRQMRFMNKTVEGESVVGCLPLFHITGLVQLLHVPVQDSFPVVMMPSFEMKSFLDIVTKYKVTNLMLVPPIMIRLARDPIVNRYDLSFVKRFQSGAAPLSEEIISIFRKRWPKAGLWQGYGMTETTSCVTSVPTWHQLPPTPADGSVGHLCPDTSIKIISEDGQELGHDQPGELWVRGPQVVMGYLNNEKANRETWVDGWMRTGDQAEISSQGGWVFIRDRIKDMIKVKGVAVAPAELEDLLLGHPLVEDCAVTGVPDDYAGELPRAFIRLTSSAASSSTPSDHERTLIKYVEEKKSRPKHLRGGVIFVDEIPKSASGKILKRVLRDKYADVPVKQRVEEGVAEKAKL</sequence>